<proteinExistence type="predicted"/>
<name>A0A061BF99_RHOTO</name>
<protein>
    <submittedName>
        <fullName evidence="2">RHTO0S12e06040g1_1</fullName>
    </submittedName>
</protein>
<evidence type="ECO:0000313" key="2">
    <source>
        <dbReference type="EMBL" id="CDR46546.1"/>
    </source>
</evidence>
<sequence>MPQSFKSKPPANVHKAKSSTQKKAQPKDPKKGARTIPPKKANLVTKQQVHRRTTSSHASALEKEIAAQAMSHGKLTIMRKAAEEVKAREEKAKK</sequence>
<dbReference type="OrthoDB" id="5239630at2759"/>
<evidence type="ECO:0000256" key="1">
    <source>
        <dbReference type="SAM" id="MobiDB-lite"/>
    </source>
</evidence>
<gene>
    <name evidence="2" type="ORF">RHTO0S_12e06040g</name>
</gene>
<dbReference type="Pfam" id="PF09495">
    <property type="entry name" value="DUF2462"/>
    <property type="match status" value="1"/>
</dbReference>
<reference evidence="2" key="1">
    <citation type="journal article" date="2014" name="Genome Announc.">
        <title>Draft genome sequence of Rhodosporidium toruloides CECT1137, an oleaginous yeast of biotechnological interest.</title>
        <authorList>
            <person name="Morin N."/>
            <person name="Calcas X."/>
            <person name="Devillers H."/>
            <person name="Durrens P."/>
            <person name="Sherman D.J."/>
            <person name="Nicaud J.-M."/>
            <person name="Neuveglise C."/>
        </authorList>
    </citation>
    <scope>NUCLEOTIDE SEQUENCE</scope>
    <source>
        <strain evidence="2">CECT1137</strain>
    </source>
</reference>
<dbReference type="AlphaFoldDB" id="A0A061BF99"/>
<accession>A0A061BF99</accession>
<organism evidence="2">
    <name type="scientific">Rhodotorula toruloides</name>
    <name type="common">Yeast</name>
    <name type="synonym">Rhodosporidium toruloides</name>
    <dbReference type="NCBI Taxonomy" id="5286"/>
    <lineage>
        <taxon>Eukaryota</taxon>
        <taxon>Fungi</taxon>
        <taxon>Dikarya</taxon>
        <taxon>Basidiomycota</taxon>
        <taxon>Pucciniomycotina</taxon>
        <taxon>Microbotryomycetes</taxon>
        <taxon>Sporidiobolales</taxon>
        <taxon>Sporidiobolaceae</taxon>
        <taxon>Rhodotorula</taxon>
    </lineage>
</organism>
<dbReference type="InterPro" id="IPR019034">
    <property type="entry name" value="UPF0390"/>
</dbReference>
<dbReference type="EMBL" id="LK052947">
    <property type="protein sequence ID" value="CDR46546.1"/>
    <property type="molecule type" value="Genomic_DNA"/>
</dbReference>
<feature type="region of interest" description="Disordered" evidence="1">
    <location>
        <begin position="1"/>
        <end position="60"/>
    </location>
</feature>